<feature type="compositionally biased region" description="Gly residues" evidence="12">
    <location>
        <begin position="873"/>
        <end position="888"/>
    </location>
</feature>
<dbReference type="Proteomes" id="UP001374579">
    <property type="component" value="Unassembled WGS sequence"/>
</dbReference>
<feature type="compositionally biased region" description="Low complexity" evidence="12">
    <location>
        <begin position="449"/>
        <end position="464"/>
    </location>
</feature>
<dbReference type="GO" id="GO:0005634">
    <property type="term" value="C:nucleus"/>
    <property type="evidence" value="ECO:0007669"/>
    <property type="project" value="UniProtKB-SubCell"/>
</dbReference>
<evidence type="ECO:0000256" key="2">
    <source>
        <dbReference type="ARBA" id="ARBA00004514"/>
    </source>
</evidence>
<evidence type="ECO:0000313" key="14">
    <source>
        <dbReference type="EMBL" id="KAK7094654.1"/>
    </source>
</evidence>
<feature type="compositionally biased region" description="Gly residues" evidence="12">
    <location>
        <begin position="180"/>
        <end position="194"/>
    </location>
</feature>
<dbReference type="SUPFAM" id="SSF54236">
    <property type="entry name" value="Ubiquitin-like"/>
    <property type="match status" value="1"/>
</dbReference>
<dbReference type="Pfam" id="PF00240">
    <property type="entry name" value="ubiquitin"/>
    <property type="match status" value="1"/>
</dbReference>
<dbReference type="SMART" id="SM00213">
    <property type="entry name" value="UBQ"/>
    <property type="match status" value="1"/>
</dbReference>
<evidence type="ECO:0000313" key="15">
    <source>
        <dbReference type="Proteomes" id="UP001374579"/>
    </source>
</evidence>
<sequence length="1470" mass="154283">MLDVTVKTLDGQNKSFSVPEETTVAQFKEKIANSISIPADTQRLIFHGRVLQDEKLLKEYDVDGKVIHVVQRPPPSTVSGGAGSNSSPSSQSDAQHRHQHHHHHVHHLPPNVQSFVVGSFTIPPNILNNPPQFPVGGQQMDGGSLNVHINLSPMEPTSSAGSPANSTSTADGATPSTQGQGSGTTASGGQGGRGVSNSVAEAAQRLAQAKRNLTLAENALSRLQNPPGSRSEESASPEESTPSTNTASQNATATTSSSATTATTGSGTTRAQTGGNAPREAQPRDLASVLRQAERLHTNLSPFIQQLCELAESDPQVEQTDLAPRQRLVDQVSEALHALSHGYHNISDIAYELASPPPRQLMAQALPIYQQPHGPTVLINPAMHGHLHPVQQNNNSRNNNNTTTTTAQPPPSTSTSTSTPTRAANTSSNADASQPAVSQPEGSPHVHTHSSSHSSSSSASASASEGPEGGESDPYVFVEVGTDSVTVNSISTTLVMSEEMEDETMDIDGSQPDEDSTPSSTAPGTTSASSSTSPSQSSTTSASQSRSSGAQPINFQGFPGIPGISGDLMNSIVQSVLQAHGVRQGDQVQVNVVPVQVPGGGPGMIGVHANGSIQINNTSAAAPATTSSTGRDSSTPASTTPASTASQETAATTTSGNASAATATTTATTSAAAAPPNQGQGQGQGQPRCPLSHLNPFATPFIPRAPGPTTSGGAAGNAGNVYARIPIFRQRAPMFQPPRGMLPMPLMQPTDIYLPCFSHHFISQAVREQLDQRMQGMPGPQNLGNMMAGMMSTLFGQPRPRAPPVSERSSQQPGGTPQRGANDPINRAQTSTTSSQQGSISANPFATLFSQILGGAGPLGQMAAAATAATSGPAGGQSGGGEGGGAPGAGNMTEDYFVRMVQGVQAQVVGGNQAGQTVAGFLRSLGDNHSIVPGEGFLTDAFLCVAEQMTFGDIINIFAGQHQPIARLRRPLRQFISERVLNGSGITDENLQRATERLVDEEILPDVRSIISGAAVRNTVDANATLRKFFCHHFMVLFKLIVDFNVSDENFALRFFNNFRRMLGEFVVLMPACLQGGQQAFVNIIQNKLAGMLTGLNPMAQQLLSCVLQTVVRCVFQAGMLTGLNPMAQQLLSCVLLTVVRCVFQAGMLTGPNPMAQQLLSCVLLTVVRCVFQAGMLTGLNPMAQQLLTSITMQNILSFQQSLAVTPAQVERFITAPSSSSSSSASAATPASSTPVTRSSTAKVGEAESRSDQASPRSGSSPMEVSSPPRENQSTAAQPSANAVQVPRTLELPRRSERVETRARSQAVSQNPRVVNGDHNSAPSSPAATATSLSNGQDNWQDAVPSEWVPVMEADVQRQKNQRPQGPFSDTYLQGMPPKRRRLMSYEQAGNLSSMSDYLPQAVKQAAGRAGVEPISSADNLATEATDAQELQGLLDAELTQTLSTRLETDTDYSAERFPNAQRYFKPKPS</sequence>
<keyword evidence="10" id="KW-0539">Nucleus</keyword>
<feature type="region of interest" description="Disordered" evidence="12">
    <location>
        <begin position="494"/>
        <end position="558"/>
    </location>
</feature>
<keyword evidence="15" id="KW-1185">Reference proteome</keyword>
<feature type="compositionally biased region" description="Low complexity" evidence="12">
    <location>
        <begin position="1216"/>
        <end position="1242"/>
    </location>
</feature>
<evidence type="ECO:0000256" key="9">
    <source>
        <dbReference type="ARBA" id="ARBA00023186"/>
    </source>
</evidence>
<keyword evidence="8" id="KW-0156">Chromatin regulator</keyword>
<dbReference type="GO" id="GO:0006915">
    <property type="term" value="P:apoptotic process"/>
    <property type="evidence" value="ECO:0007669"/>
    <property type="project" value="UniProtKB-KW"/>
</dbReference>
<evidence type="ECO:0000256" key="6">
    <source>
        <dbReference type="ARBA" id="ARBA00022525"/>
    </source>
</evidence>
<dbReference type="PANTHER" id="PTHR15204:SF0">
    <property type="entry name" value="LARGE PROLINE-RICH PROTEIN BAG6"/>
    <property type="match status" value="1"/>
</dbReference>
<accession>A0AAN9G4M8</accession>
<feature type="compositionally biased region" description="Acidic residues" evidence="12">
    <location>
        <begin position="498"/>
        <end position="516"/>
    </location>
</feature>
<dbReference type="GO" id="GO:0031593">
    <property type="term" value="F:polyubiquitin modification-dependent protein binding"/>
    <property type="evidence" value="ECO:0007669"/>
    <property type="project" value="TreeGrafter"/>
</dbReference>
<dbReference type="InterPro" id="IPR000626">
    <property type="entry name" value="Ubiquitin-like_dom"/>
</dbReference>
<dbReference type="CDD" id="cd01809">
    <property type="entry name" value="Ubl_BAG6"/>
    <property type="match status" value="1"/>
</dbReference>
<evidence type="ECO:0000256" key="12">
    <source>
        <dbReference type="SAM" id="MobiDB-lite"/>
    </source>
</evidence>
<feature type="compositionally biased region" description="Low complexity" evidence="12">
    <location>
        <begin position="237"/>
        <end position="275"/>
    </location>
</feature>
<evidence type="ECO:0000256" key="5">
    <source>
        <dbReference type="ARBA" id="ARBA00022490"/>
    </source>
</evidence>
<feature type="region of interest" description="Disordered" evidence="12">
    <location>
        <begin position="793"/>
        <end position="840"/>
    </location>
</feature>
<feature type="compositionally biased region" description="Polar residues" evidence="12">
    <location>
        <begin position="1304"/>
        <end position="1313"/>
    </location>
</feature>
<dbReference type="InterPro" id="IPR021925">
    <property type="entry name" value="BAG6"/>
</dbReference>
<feature type="compositionally biased region" description="Polar residues" evidence="12">
    <location>
        <begin position="431"/>
        <end position="441"/>
    </location>
</feature>
<feature type="compositionally biased region" description="Basic and acidic residues" evidence="12">
    <location>
        <begin position="1291"/>
        <end position="1303"/>
    </location>
</feature>
<proteinExistence type="predicted"/>
<feature type="compositionally biased region" description="Low complexity" evidence="12">
    <location>
        <begin position="619"/>
        <end position="679"/>
    </location>
</feature>
<dbReference type="GO" id="GO:0006325">
    <property type="term" value="P:chromatin organization"/>
    <property type="evidence" value="ECO:0007669"/>
    <property type="project" value="UniProtKB-KW"/>
</dbReference>
<feature type="compositionally biased region" description="Low complexity" evidence="12">
    <location>
        <begin position="517"/>
        <end position="552"/>
    </location>
</feature>
<dbReference type="GO" id="GO:0051787">
    <property type="term" value="F:misfolded protein binding"/>
    <property type="evidence" value="ECO:0007669"/>
    <property type="project" value="TreeGrafter"/>
</dbReference>
<keyword evidence="9" id="KW-0143">Chaperone</keyword>
<feature type="region of interest" description="Disordered" evidence="12">
    <location>
        <begin position="1216"/>
        <end position="1341"/>
    </location>
</feature>
<dbReference type="Gene3D" id="3.10.20.90">
    <property type="entry name" value="Phosphatidylinositol 3-kinase Catalytic Subunit, Chain A, domain 1"/>
    <property type="match status" value="1"/>
</dbReference>
<keyword evidence="4" id="KW-0813">Transport</keyword>
<keyword evidence="6" id="KW-0964">Secreted</keyword>
<feature type="region of interest" description="Disordered" evidence="12">
    <location>
        <begin position="869"/>
        <end position="890"/>
    </location>
</feature>
<protein>
    <recommendedName>
        <fullName evidence="11">BCL2-associated athanogene 6</fullName>
    </recommendedName>
</protein>
<evidence type="ECO:0000256" key="10">
    <source>
        <dbReference type="ARBA" id="ARBA00023242"/>
    </source>
</evidence>
<keyword evidence="7" id="KW-0053">Apoptosis</keyword>
<dbReference type="GO" id="GO:0071818">
    <property type="term" value="C:BAT3 complex"/>
    <property type="evidence" value="ECO:0007669"/>
    <property type="project" value="TreeGrafter"/>
</dbReference>
<feature type="region of interest" description="Disordered" evidence="12">
    <location>
        <begin position="130"/>
        <end position="196"/>
    </location>
</feature>
<organism evidence="14 15">
    <name type="scientific">Littorina saxatilis</name>
    <dbReference type="NCBI Taxonomy" id="31220"/>
    <lineage>
        <taxon>Eukaryota</taxon>
        <taxon>Metazoa</taxon>
        <taxon>Spiralia</taxon>
        <taxon>Lophotrochozoa</taxon>
        <taxon>Mollusca</taxon>
        <taxon>Gastropoda</taxon>
        <taxon>Caenogastropoda</taxon>
        <taxon>Littorinimorpha</taxon>
        <taxon>Littorinoidea</taxon>
        <taxon>Littorinidae</taxon>
        <taxon>Littorina</taxon>
    </lineage>
</organism>
<dbReference type="PROSITE" id="PS50053">
    <property type="entry name" value="UBIQUITIN_2"/>
    <property type="match status" value="1"/>
</dbReference>
<feature type="region of interest" description="Disordered" evidence="12">
    <location>
        <begin position="619"/>
        <end position="715"/>
    </location>
</feature>
<evidence type="ECO:0000259" key="13">
    <source>
        <dbReference type="PROSITE" id="PS50053"/>
    </source>
</evidence>
<feature type="region of interest" description="Disordered" evidence="12">
    <location>
        <begin position="1447"/>
        <end position="1470"/>
    </location>
</feature>
<feature type="domain" description="Ubiquitin-like" evidence="13">
    <location>
        <begin position="2"/>
        <end position="63"/>
    </location>
</feature>
<dbReference type="Pfam" id="PF12057">
    <property type="entry name" value="BAG6"/>
    <property type="match status" value="1"/>
</dbReference>
<reference evidence="14 15" key="1">
    <citation type="submission" date="2024-02" db="EMBL/GenBank/DDBJ databases">
        <title>Chromosome-scale genome assembly of the rough periwinkle Littorina saxatilis.</title>
        <authorList>
            <person name="De Jode A."/>
            <person name="Faria R."/>
            <person name="Formenti G."/>
            <person name="Sims Y."/>
            <person name="Smith T.P."/>
            <person name="Tracey A."/>
            <person name="Wood J.M.D."/>
            <person name="Zagrodzka Z.B."/>
            <person name="Johannesson K."/>
            <person name="Butlin R.K."/>
            <person name="Leder E.H."/>
        </authorList>
    </citation>
    <scope>NUCLEOTIDE SEQUENCE [LARGE SCALE GENOMIC DNA]</scope>
    <source>
        <strain evidence="14">Snail1</strain>
        <tissue evidence="14">Muscle</tissue>
    </source>
</reference>
<evidence type="ECO:0000256" key="3">
    <source>
        <dbReference type="ARBA" id="ARBA00004550"/>
    </source>
</evidence>
<feature type="compositionally biased region" description="Low complexity" evidence="12">
    <location>
        <begin position="1321"/>
        <end position="1332"/>
    </location>
</feature>
<keyword evidence="5" id="KW-0963">Cytoplasm</keyword>
<feature type="region of interest" description="Disordered" evidence="12">
    <location>
        <begin position="386"/>
        <end position="475"/>
    </location>
</feature>
<gene>
    <name evidence="14" type="ORF">V1264_006179</name>
</gene>
<name>A0AAN9G4M8_9CAEN</name>
<evidence type="ECO:0000256" key="4">
    <source>
        <dbReference type="ARBA" id="ARBA00022448"/>
    </source>
</evidence>
<dbReference type="GO" id="GO:0036503">
    <property type="term" value="P:ERAD pathway"/>
    <property type="evidence" value="ECO:0007669"/>
    <property type="project" value="TreeGrafter"/>
</dbReference>
<dbReference type="PANTHER" id="PTHR15204">
    <property type="entry name" value="LARGE PROLINE-RICH PROTEIN BAG6"/>
    <property type="match status" value="1"/>
</dbReference>
<feature type="compositionally biased region" description="Polar residues" evidence="12">
    <location>
        <begin position="1252"/>
        <end position="1283"/>
    </location>
</feature>
<evidence type="ECO:0000256" key="8">
    <source>
        <dbReference type="ARBA" id="ARBA00022853"/>
    </source>
</evidence>
<feature type="region of interest" description="Disordered" evidence="12">
    <location>
        <begin position="221"/>
        <end position="283"/>
    </location>
</feature>
<feature type="compositionally biased region" description="Polar residues" evidence="12">
    <location>
        <begin position="155"/>
        <end position="171"/>
    </location>
</feature>
<dbReference type="FunFam" id="3.10.20.90:FF:000154">
    <property type="entry name" value="Large proline-rich protein BAG6"/>
    <property type="match status" value="1"/>
</dbReference>
<feature type="compositionally biased region" description="Low complexity" evidence="12">
    <location>
        <begin position="392"/>
        <end position="430"/>
    </location>
</feature>
<feature type="region of interest" description="Disordered" evidence="12">
    <location>
        <begin position="71"/>
        <end position="106"/>
    </location>
</feature>
<evidence type="ECO:0000256" key="1">
    <source>
        <dbReference type="ARBA" id="ARBA00004123"/>
    </source>
</evidence>
<evidence type="ECO:0000256" key="11">
    <source>
        <dbReference type="ARBA" id="ARBA00030033"/>
    </source>
</evidence>
<feature type="compositionally biased region" description="Basic residues" evidence="12">
    <location>
        <begin position="97"/>
        <end position="106"/>
    </location>
</feature>
<dbReference type="EMBL" id="JBAMIC010000018">
    <property type="protein sequence ID" value="KAK7094654.1"/>
    <property type="molecule type" value="Genomic_DNA"/>
</dbReference>
<evidence type="ECO:0000256" key="7">
    <source>
        <dbReference type="ARBA" id="ARBA00022703"/>
    </source>
</evidence>
<dbReference type="InterPro" id="IPR029071">
    <property type="entry name" value="Ubiquitin-like_domsf"/>
</dbReference>
<comment type="caution">
    <text evidence="14">The sequence shown here is derived from an EMBL/GenBank/DDBJ whole genome shotgun (WGS) entry which is preliminary data.</text>
</comment>
<comment type="subcellular location">
    <subcellularLocation>
        <location evidence="2">Cytoplasm</location>
        <location evidence="2">Cytosol</location>
    </subcellularLocation>
    <subcellularLocation>
        <location evidence="1">Nucleus</location>
    </subcellularLocation>
    <subcellularLocation>
        <location evidence="3">Secreted</location>
        <location evidence="3">Extracellular exosome</location>
    </subcellularLocation>
</comment>
<dbReference type="GO" id="GO:0005576">
    <property type="term" value="C:extracellular region"/>
    <property type="evidence" value="ECO:0007669"/>
    <property type="project" value="UniProtKB-SubCell"/>
</dbReference>